<evidence type="ECO:0000313" key="1">
    <source>
        <dbReference type="EMBL" id="KAK4351435.1"/>
    </source>
</evidence>
<dbReference type="Proteomes" id="UP001291623">
    <property type="component" value="Unassembled WGS sequence"/>
</dbReference>
<comment type="caution">
    <text evidence="1">The sequence shown here is derived from an EMBL/GenBank/DDBJ whole genome shotgun (WGS) entry which is preliminary data.</text>
</comment>
<dbReference type="EMBL" id="JAVYJV010000016">
    <property type="protein sequence ID" value="KAK4351435.1"/>
    <property type="molecule type" value="Genomic_DNA"/>
</dbReference>
<name>A0AAE1RH01_9SOLA</name>
<proteinExistence type="predicted"/>
<dbReference type="AlphaFoldDB" id="A0AAE1RH01"/>
<sequence length="63" mass="6976">MAGSRTNVELNQRVEQLEAIIDRQARLTAWCAMPWHDTGQWQVIGTLACGMCQVQSKCGQGKA</sequence>
<organism evidence="1 2">
    <name type="scientific">Anisodus tanguticus</name>
    <dbReference type="NCBI Taxonomy" id="243964"/>
    <lineage>
        <taxon>Eukaryota</taxon>
        <taxon>Viridiplantae</taxon>
        <taxon>Streptophyta</taxon>
        <taxon>Embryophyta</taxon>
        <taxon>Tracheophyta</taxon>
        <taxon>Spermatophyta</taxon>
        <taxon>Magnoliopsida</taxon>
        <taxon>eudicotyledons</taxon>
        <taxon>Gunneridae</taxon>
        <taxon>Pentapetalae</taxon>
        <taxon>asterids</taxon>
        <taxon>lamiids</taxon>
        <taxon>Solanales</taxon>
        <taxon>Solanaceae</taxon>
        <taxon>Solanoideae</taxon>
        <taxon>Hyoscyameae</taxon>
        <taxon>Anisodus</taxon>
    </lineage>
</organism>
<gene>
    <name evidence="1" type="ORF">RND71_030748</name>
</gene>
<reference evidence="1" key="1">
    <citation type="submission" date="2023-12" db="EMBL/GenBank/DDBJ databases">
        <title>Genome assembly of Anisodus tanguticus.</title>
        <authorList>
            <person name="Wang Y.-J."/>
        </authorList>
    </citation>
    <scope>NUCLEOTIDE SEQUENCE</scope>
    <source>
        <strain evidence="1">KB-2021</strain>
        <tissue evidence="1">Leaf</tissue>
    </source>
</reference>
<accession>A0AAE1RH01</accession>
<keyword evidence="2" id="KW-1185">Reference proteome</keyword>
<evidence type="ECO:0000313" key="2">
    <source>
        <dbReference type="Proteomes" id="UP001291623"/>
    </source>
</evidence>
<protein>
    <submittedName>
        <fullName evidence="1">Uncharacterized protein</fullName>
    </submittedName>
</protein>